<dbReference type="KEGG" id="csl:COCSUDRAFT_60034"/>
<proteinExistence type="predicted"/>
<reference evidence="2 3" key="1">
    <citation type="journal article" date="2012" name="Genome Biol.">
        <title>The genome of the polar eukaryotic microalga coccomyxa subellipsoidea reveals traits of cold adaptation.</title>
        <authorList>
            <person name="Blanc G."/>
            <person name="Agarkova I."/>
            <person name="Grimwood J."/>
            <person name="Kuo A."/>
            <person name="Brueggeman A."/>
            <person name="Dunigan D."/>
            <person name="Gurnon J."/>
            <person name="Ladunga I."/>
            <person name="Lindquist E."/>
            <person name="Lucas S."/>
            <person name="Pangilinan J."/>
            <person name="Proschold T."/>
            <person name="Salamov A."/>
            <person name="Schmutz J."/>
            <person name="Weeks D."/>
            <person name="Yamada T."/>
            <person name="Claverie J.M."/>
            <person name="Grigoriev I."/>
            <person name="Van Etten J."/>
            <person name="Lomsadze A."/>
            <person name="Borodovsky M."/>
        </authorList>
    </citation>
    <scope>NUCLEOTIDE SEQUENCE [LARGE SCALE GENOMIC DNA]</scope>
    <source>
        <strain evidence="2 3">C-169</strain>
    </source>
</reference>
<sequence length="161" mass="17895">MLGFAQAPSLRPPCHRPRPLPRAPPRRNTGLAKRAFSHRYNMRLTKRHAHRQSFVQQLTARAESSVFTFAPRDIAMSVNALGKLAALRGALSTAFSRRTLSQISNLGPRNIAQTRSLGMLMDYSPQDFATTFRALVHLGVCKEEVAHSFAAVGAIRIVEFQ</sequence>
<comment type="caution">
    <text evidence="2">The sequence shown here is derived from an EMBL/GenBank/DDBJ whole genome shotgun (WGS) entry which is preliminary data.</text>
</comment>
<evidence type="ECO:0000313" key="3">
    <source>
        <dbReference type="Proteomes" id="UP000007264"/>
    </source>
</evidence>
<accession>I0YK08</accession>
<evidence type="ECO:0000313" key="2">
    <source>
        <dbReference type="EMBL" id="EIE18727.1"/>
    </source>
</evidence>
<protein>
    <submittedName>
        <fullName evidence="2">Uncharacterized protein</fullName>
    </submittedName>
</protein>
<dbReference type="GeneID" id="17036656"/>
<gene>
    <name evidence="2" type="ORF">COCSUDRAFT_60034</name>
</gene>
<dbReference type="EMBL" id="AGSI01000022">
    <property type="protein sequence ID" value="EIE18727.1"/>
    <property type="molecule type" value="Genomic_DNA"/>
</dbReference>
<name>I0YK08_COCSC</name>
<dbReference type="AlphaFoldDB" id="I0YK08"/>
<dbReference type="RefSeq" id="XP_005643271.1">
    <property type="nucleotide sequence ID" value="XM_005643214.1"/>
</dbReference>
<feature type="region of interest" description="Disordered" evidence="1">
    <location>
        <begin position="1"/>
        <end position="30"/>
    </location>
</feature>
<evidence type="ECO:0000256" key="1">
    <source>
        <dbReference type="SAM" id="MobiDB-lite"/>
    </source>
</evidence>
<keyword evidence="3" id="KW-1185">Reference proteome</keyword>
<organism evidence="2 3">
    <name type="scientific">Coccomyxa subellipsoidea (strain C-169)</name>
    <name type="common">Green microalga</name>
    <dbReference type="NCBI Taxonomy" id="574566"/>
    <lineage>
        <taxon>Eukaryota</taxon>
        <taxon>Viridiplantae</taxon>
        <taxon>Chlorophyta</taxon>
        <taxon>core chlorophytes</taxon>
        <taxon>Trebouxiophyceae</taxon>
        <taxon>Trebouxiophyceae incertae sedis</taxon>
        <taxon>Coccomyxaceae</taxon>
        <taxon>Coccomyxa</taxon>
        <taxon>Coccomyxa subellipsoidea</taxon>
    </lineage>
</organism>
<dbReference type="Proteomes" id="UP000007264">
    <property type="component" value="Unassembled WGS sequence"/>
</dbReference>